<keyword evidence="2" id="KW-1185">Reference proteome</keyword>
<organism evidence="1 2">
    <name type="scientific">Pedobacter planticolens</name>
    <dbReference type="NCBI Taxonomy" id="2679964"/>
    <lineage>
        <taxon>Bacteria</taxon>
        <taxon>Pseudomonadati</taxon>
        <taxon>Bacteroidota</taxon>
        <taxon>Sphingobacteriia</taxon>
        <taxon>Sphingobacteriales</taxon>
        <taxon>Sphingobacteriaceae</taxon>
        <taxon>Pedobacter</taxon>
    </lineage>
</organism>
<evidence type="ECO:0000313" key="1">
    <source>
        <dbReference type="EMBL" id="MBB2145843.1"/>
    </source>
</evidence>
<dbReference type="RefSeq" id="WP_182922531.1">
    <property type="nucleotide sequence ID" value="NZ_WNXD01000002.1"/>
</dbReference>
<name>A0A923IVG7_9SPHI</name>
<protein>
    <submittedName>
        <fullName evidence="1">Uncharacterized protein</fullName>
    </submittedName>
</protein>
<accession>A0A923IVG7</accession>
<sequence>MEKQEKIDLLTIINEQVSSSILGGEEADYTALENEGLIKIDRSSVQWWAVITASGRQFLEENW</sequence>
<proteinExistence type="predicted"/>
<dbReference type="EMBL" id="WNXD01000002">
    <property type="protein sequence ID" value="MBB2145843.1"/>
    <property type="molecule type" value="Genomic_DNA"/>
</dbReference>
<gene>
    <name evidence="1" type="ORF">GM921_10125</name>
</gene>
<dbReference type="Proteomes" id="UP000601055">
    <property type="component" value="Unassembled WGS sequence"/>
</dbReference>
<evidence type="ECO:0000313" key="2">
    <source>
        <dbReference type="Proteomes" id="UP000601055"/>
    </source>
</evidence>
<reference evidence="1" key="1">
    <citation type="submission" date="2019-11" db="EMBL/GenBank/DDBJ databases">
        <title>Description of Pedobacter sp. LMG 31464T.</title>
        <authorList>
            <person name="Carlier A."/>
            <person name="Qi S."/>
            <person name="Vandamme P."/>
        </authorList>
    </citation>
    <scope>NUCLEOTIDE SEQUENCE</scope>
    <source>
        <strain evidence="1">LMG 31464</strain>
    </source>
</reference>
<comment type="caution">
    <text evidence="1">The sequence shown here is derived from an EMBL/GenBank/DDBJ whole genome shotgun (WGS) entry which is preliminary data.</text>
</comment>
<dbReference type="AlphaFoldDB" id="A0A923IVG7"/>